<dbReference type="FunFam" id="1.25.40.10:FF:000029">
    <property type="entry name" value="peptidyl-prolyl cis-trans isomerase D"/>
    <property type="match status" value="1"/>
</dbReference>
<evidence type="ECO:0000256" key="2">
    <source>
        <dbReference type="ARBA" id="ARBA00007365"/>
    </source>
</evidence>
<dbReference type="InterPro" id="IPR002130">
    <property type="entry name" value="Cyclophilin-type_PPIase_dom"/>
</dbReference>
<evidence type="ECO:0000256" key="7">
    <source>
        <dbReference type="ARBA" id="ARBA00023235"/>
    </source>
</evidence>
<keyword evidence="11" id="KW-1185">Reference proteome</keyword>
<dbReference type="SUPFAM" id="SSF50891">
    <property type="entry name" value="Cyclophilin-like"/>
    <property type="match status" value="1"/>
</dbReference>
<evidence type="ECO:0000256" key="1">
    <source>
        <dbReference type="ARBA" id="ARBA00000971"/>
    </source>
</evidence>
<comment type="catalytic activity">
    <reaction evidence="1">
        <text>[protein]-peptidylproline (omega=180) = [protein]-peptidylproline (omega=0)</text>
        <dbReference type="Rhea" id="RHEA:16237"/>
        <dbReference type="Rhea" id="RHEA-COMP:10747"/>
        <dbReference type="Rhea" id="RHEA-COMP:10748"/>
        <dbReference type="ChEBI" id="CHEBI:83833"/>
        <dbReference type="ChEBI" id="CHEBI:83834"/>
        <dbReference type="EC" id="5.2.1.8"/>
    </reaction>
</comment>
<dbReference type="PANTHER" id="PTHR11071">
    <property type="entry name" value="PEPTIDYL-PROLYL CIS-TRANS ISOMERASE"/>
    <property type="match status" value="1"/>
</dbReference>
<dbReference type="SUPFAM" id="SSF48452">
    <property type="entry name" value="TPR-like"/>
    <property type="match status" value="1"/>
</dbReference>
<evidence type="ECO:0000259" key="9">
    <source>
        <dbReference type="PROSITE" id="PS50072"/>
    </source>
</evidence>
<keyword evidence="4" id="KW-0677">Repeat</keyword>
<evidence type="ECO:0000256" key="5">
    <source>
        <dbReference type="ARBA" id="ARBA00022803"/>
    </source>
</evidence>
<dbReference type="GO" id="GO:0016018">
    <property type="term" value="F:cyclosporin A binding"/>
    <property type="evidence" value="ECO:0007669"/>
    <property type="project" value="TreeGrafter"/>
</dbReference>
<keyword evidence="5 8" id="KW-0802">TPR repeat</keyword>
<keyword evidence="7" id="KW-0413">Isomerase</keyword>
<accession>A0AAE0LJM2</accession>
<proteinExistence type="inferred from homology"/>
<reference evidence="10 11" key="1">
    <citation type="journal article" date="2015" name="Genome Biol. Evol.">
        <title>Comparative Genomics of a Bacterivorous Green Alga Reveals Evolutionary Causalities and Consequences of Phago-Mixotrophic Mode of Nutrition.</title>
        <authorList>
            <person name="Burns J.A."/>
            <person name="Paasch A."/>
            <person name="Narechania A."/>
            <person name="Kim E."/>
        </authorList>
    </citation>
    <scope>NUCLEOTIDE SEQUENCE [LARGE SCALE GENOMIC DNA]</scope>
    <source>
        <strain evidence="10 11">PLY_AMNH</strain>
    </source>
</reference>
<dbReference type="InterPro" id="IPR011990">
    <property type="entry name" value="TPR-like_helical_dom_sf"/>
</dbReference>
<dbReference type="Gene3D" id="2.40.100.10">
    <property type="entry name" value="Cyclophilin-like"/>
    <property type="match status" value="1"/>
</dbReference>
<organism evidence="10 11">
    <name type="scientific">Cymbomonas tetramitiformis</name>
    <dbReference type="NCBI Taxonomy" id="36881"/>
    <lineage>
        <taxon>Eukaryota</taxon>
        <taxon>Viridiplantae</taxon>
        <taxon>Chlorophyta</taxon>
        <taxon>Pyramimonadophyceae</taxon>
        <taxon>Pyramimonadales</taxon>
        <taxon>Pyramimonadaceae</taxon>
        <taxon>Cymbomonas</taxon>
    </lineage>
</organism>
<dbReference type="Pfam" id="PF00160">
    <property type="entry name" value="Pro_isomerase"/>
    <property type="match status" value="1"/>
</dbReference>
<evidence type="ECO:0000256" key="3">
    <source>
        <dbReference type="ARBA" id="ARBA00013194"/>
    </source>
</evidence>
<dbReference type="EC" id="5.2.1.8" evidence="3"/>
<dbReference type="Proteomes" id="UP001190700">
    <property type="component" value="Unassembled WGS sequence"/>
</dbReference>
<comment type="similarity">
    <text evidence="2">Belongs to the cyclophilin-type PPIase family.</text>
</comment>
<sequence length="394" mass="44289">MPQSAIDPSNPRCFFDVTIRGELAGRLLFELFENAAPQTVENFRALCTGECGKSEQTERPLHYKHTTFYRILPGQALLAGDISAKGDGSGGESVFGESFPPENYDLKHERAGLLSMELVEAAGTDDGKEVQCSVASRFALTLGKAPERDGRGVIFGRLIRGYGALREIETVVTGNNQQPLHPVEIVDCGQLEPEEDGLVMGSDGDPFPPWPQDYPNMGDKGQEYLTRLAASETIRSFGNEAFKTGNFKLADRKYTKALRYLVKRYTREAETYAEEMEHMELARKAKIPLLLNSAAVKLKTGEWRGAIEACNEVHQLENQHRSEIHAEVWNTKMLFRRGQAKVMCNEFEEGLEDLSRAAMLEPSNLAVRKELQKAMRRMDDRKNRERQAYSKMFG</sequence>
<dbReference type="AlphaFoldDB" id="A0AAE0LJM2"/>
<dbReference type="GO" id="GO:0006457">
    <property type="term" value="P:protein folding"/>
    <property type="evidence" value="ECO:0007669"/>
    <property type="project" value="TreeGrafter"/>
</dbReference>
<evidence type="ECO:0000313" key="10">
    <source>
        <dbReference type="EMBL" id="KAK3287582.1"/>
    </source>
</evidence>
<dbReference type="GO" id="GO:0003755">
    <property type="term" value="F:peptidyl-prolyl cis-trans isomerase activity"/>
    <property type="evidence" value="ECO:0007669"/>
    <property type="project" value="UniProtKB-KW"/>
</dbReference>
<protein>
    <recommendedName>
        <fullName evidence="3">peptidylprolyl isomerase</fullName>
        <ecNumber evidence="3">5.2.1.8</ecNumber>
    </recommendedName>
</protein>
<gene>
    <name evidence="10" type="ORF">CYMTET_4917</name>
</gene>
<dbReference type="Gene3D" id="1.25.40.10">
    <property type="entry name" value="Tetratricopeptide repeat domain"/>
    <property type="match status" value="1"/>
</dbReference>
<dbReference type="PROSITE" id="PS50072">
    <property type="entry name" value="CSA_PPIASE_2"/>
    <property type="match status" value="1"/>
</dbReference>
<feature type="domain" description="PPIase cyclophilin-type" evidence="9">
    <location>
        <begin position="14"/>
        <end position="190"/>
    </location>
</feature>
<dbReference type="EMBL" id="LGRX02000790">
    <property type="protein sequence ID" value="KAK3287582.1"/>
    <property type="molecule type" value="Genomic_DNA"/>
</dbReference>
<keyword evidence="6" id="KW-0697">Rotamase</keyword>
<dbReference type="GO" id="GO:0005737">
    <property type="term" value="C:cytoplasm"/>
    <property type="evidence" value="ECO:0007669"/>
    <property type="project" value="TreeGrafter"/>
</dbReference>
<dbReference type="PANTHER" id="PTHR11071:SF561">
    <property type="entry name" value="PEPTIDYL-PROLYL CIS-TRANS ISOMERASE D-RELATED"/>
    <property type="match status" value="1"/>
</dbReference>
<dbReference type="PRINTS" id="PR00153">
    <property type="entry name" value="CSAPPISMRASE"/>
</dbReference>
<dbReference type="InterPro" id="IPR019734">
    <property type="entry name" value="TPR_rpt"/>
</dbReference>
<evidence type="ECO:0000256" key="6">
    <source>
        <dbReference type="ARBA" id="ARBA00023110"/>
    </source>
</evidence>
<dbReference type="SMART" id="SM00028">
    <property type="entry name" value="TPR"/>
    <property type="match status" value="3"/>
</dbReference>
<name>A0AAE0LJM2_9CHLO</name>
<evidence type="ECO:0000256" key="4">
    <source>
        <dbReference type="ARBA" id="ARBA00022737"/>
    </source>
</evidence>
<comment type="caution">
    <text evidence="10">The sequence shown here is derived from an EMBL/GenBank/DDBJ whole genome shotgun (WGS) entry which is preliminary data.</text>
</comment>
<evidence type="ECO:0000313" key="11">
    <source>
        <dbReference type="Proteomes" id="UP001190700"/>
    </source>
</evidence>
<feature type="repeat" description="TPR" evidence="8">
    <location>
        <begin position="331"/>
        <end position="364"/>
    </location>
</feature>
<dbReference type="PROSITE" id="PS50005">
    <property type="entry name" value="TPR"/>
    <property type="match status" value="1"/>
</dbReference>
<evidence type="ECO:0000256" key="8">
    <source>
        <dbReference type="PROSITE-ProRule" id="PRU00339"/>
    </source>
</evidence>
<dbReference type="InterPro" id="IPR029000">
    <property type="entry name" value="Cyclophilin-like_dom_sf"/>
</dbReference>